<dbReference type="CDD" id="cd06261">
    <property type="entry name" value="TM_PBP2"/>
    <property type="match status" value="1"/>
</dbReference>
<dbReference type="SUPFAM" id="SSF160964">
    <property type="entry name" value="MalF N-terminal region-like"/>
    <property type="match status" value="1"/>
</dbReference>
<comment type="subcellular location">
    <subcellularLocation>
        <location evidence="1 7">Cell membrane</location>
        <topology evidence="1 7">Multi-pass membrane protein</topology>
    </subcellularLocation>
</comment>
<feature type="transmembrane region" description="Helical" evidence="7">
    <location>
        <begin position="293"/>
        <end position="317"/>
    </location>
</feature>
<organism evidence="9 10">
    <name type="scientific">Paenibacillus qinlingensis</name>
    <dbReference type="NCBI Taxonomy" id="1837343"/>
    <lineage>
        <taxon>Bacteria</taxon>
        <taxon>Bacillati</taxon>
        <taxon>Bacillota</taxon>
        <taxon>Bacilli</taxon>
        <taxon>Bacillales</taxon>
        <taxon>Paenibacillaceae</taxon>
        <taxon>Paenibacillus</taxon>
    </lineage>
</organism>
<dbReference type="PROSITE" id="PS50928">
    <property type="entry name" value="ABC_TM1"/>
    <property type="match status" value="1"/>
</dbReference>
<evidence type="ECO:0000256" key="2">
    <source>
        <dbReference type="ARBA" id="ARBA00022448"/>
    </source>
</evidence>
<evidence type="ECO:0000313" key="9">
    <source>
        <dbReference type="EMBL" id="MDR6550945.1"/>
    </source>
</evidence>
<dbReference type="Proteomes" id="UP001267290">
    <property type="component" value="Unassembled WGS sequence"/>
</dbReference>
<feature type="domain" description="ABC transmembrane type-1" evidence="8">
    <location>
        <begin position="97"/>
        <end position="309"/>
    </location>
</feature>
<proteinExistence type="inferred from homology"/>
<keyword evidence="6 7" id="KW-0472">Membrane</keyword>
<evidence type="ECO:0000256" key="1">
    <source>
        <dbReference type="ARBA" id="ARBA00004651"/>
    </source>
</evidence>
<comment type="similarity">
    <text evidence="7">Belongs to the binding-protein-dependent transport system permease family.</text>
</comment>
<keyword evidence="4 7" id="KW-0812">Transmembrane</keyword>
<feature type="transmembrane region" description="Helical" evidence="7">
    <location>
        <begin position="101"/>
        <end position="122"/>
    </location>
</feature>
<feature type="transmembrane region" description="Helical" evidence="7">
    <location>
        <begin position="37"/>
        <end position="59"/>
    </location>
</feature>
<comment type="caution">
    <text evidence="9">The sequence shown here is derived from an EMBL/GenBank/DDBJ whole genome shotgun (WGS) entry which is preliminary data.</text>
</comment>
<dbReference type="Gene3D" id="1.10.3720.10">
    <property type="entry name" value="MetI-like"/>
    <property type="match status" value="1"/>
</dbReference>
<keyword evidence="3" id="KW-1003">Cell membrane</keyword>
<evidence type="ECO:0000256" key="4">
    <source>
        <dbReference type="ARBA" id="ARBA00022692"/>
    </source>
</evidence>
<keyword evidence="9" id="KW-0762">Sugar transport</keyword>
<dbReference type="EMBL" id="JAVDSB010000002">
    <property type="protein sequence ID" value="MDR6550945.1"/>
    <property type="molecule type" value="Genomic_DNA"/>
</dbReference>
<dbReference type="InterPro" id="IPR000515">
    <property type="entry name" value="MetI-like"/>
</dbReference>
<evidence type="ECO:0000256" key="5">
    <source>
        <dbReference type="ARBA" id="ARBA00022989"/>
    </source>
</evidence>
<accession>A0ABU1NTY5</accession>
<dbReference type="PANTHER" id="PTHR30193:SF1">
    <property type="entry name" value="ABC TRANSPORTER PERMEASE PROTEIN YESP-RELATED"/>
    <property type="match status" value="1"/>
</dbReference>
<keyword evidence="10" id="KW-1185">Reference proteome</keyword>
<evidence type="ECO:0000313" key="10">
    <source>
        <dbReference type="Proteomes" id="UP001267290"/>
    </source>
</evidence>
<protein>
    <submittedName>
        <fullName evidence="9">Multiple sugar transport system permease protein</fullName>
    </submittedName>
</protein>
<feature type="transmembrane region" description="Helical" evidence="7">
    <location>
        <begin position="183"/>
        <end position="206"/>
    </location>
</feature>
<dbReference type="SUPFAM" id="SSF161098">
    <property type="entry name" value="MetI-like"/>
    <property type="match status" value="1"/>
</dbReference>
<dbReference type="InterPro" id="IPR051393">
    <property type="entry name" value="ABC_transporter_permease"/>
</dbReference>
<evidence type="ECO:0000256" key="3">
    <source>
        <dbReference type="ARBA" id="ARBA00022475"/>
    </source>
</evidence>
<dbReference type="Pfam" id="PF00528">
    <property type="entry name" value="BPD_transp_1"/>
    <property type="match status" value="1"/>
</dbReference>
<gene>
    <name evidence="9" type="ORF">J2736_002132</name>
</gene>
<keyword evidence="2 7" id="KW-0813">Transport</keyword>
<sequence>MSSTTRPTTSQMADNVSKQIRKKTLISRINSRWESPVAGYLFIGPWLIGFLALTLYPMIQSLYYSFTDFSLLNAPNWIGTRNYEKILTVDDKFLKSLKVTFLYVIGSVPLRLIAALLIAVLLNKNVRGISFYRTAIYFPSLIGGSIAVSLLWKNMFSRDGFINDILHLFGVQGTGWTNNPDTALGTLVLLVVWQFGSAMVIFLGGLKQIPTDLYEASSVDGAKKISQFFRITLPMLSPSIYFNLIMGFIGSFQMFTPALIITNNGGPMSSTFVYALYLYERAFGRMEMGYASALAWIMLIIIVIVTSTISLTSKYWVFYESETGRKR</sequence>
<evidence type="ECO:0000259" key="8">
    <source>
        <dbReference type="PROSITE" id="PS50928"/>
    </source>
</evidence>
<dbReference type="InterPro" id="IPR035906">
    <property type="entry name" value="MetI-like_sf"/>
</dbReference>
<feature type="transmembrane region" description="Helical" evidence="7">
    <location>
        <begin position="134"/>
        <end position="152"/>
    </location>
</feature>
<name>A0ABU1NTY5_9BACL</name>
<keyword evidence="5 7" id="KW-1133">Transmembrane helix</keyword>
<reference evidence="9 10" key="1">
    <citation type="submission" date="2023-07" db="EMBL/GenBank/DDBJ databases">
        <title>Sorghum-associated microbial communities from plants grown in Nebraska, USA.</title>
        <authorList>
            <person name="Schachtman D."/>
        </authorList>
    </citation>
    <scope>NUCLEOTIDE SEQUENCE [LARGE SCALE GENOMIC DNA]</scope>
    <source>
        <strain evidence="9 10">CC258</strain>
    </source>
</reference>
<evidence type="ECO:0000256" key="6">
    <source>
        <dbReference type="ARBA" id="ARBA00023136"/>
    </source>
</evidence>
<dbReference type="PANTHER" id="PTHR30193">
    <property type="entry name" value="ABC TRANSPORTER PERMEASE PROTEIN"/>
    <property type="match status" value="1"/>
</dbReference>
<evidence type="ECO:0000256" key="7">
    <source>
        <dbReference type="RuleBase" id="RU363032"/>
    </source>
</evidence>